<keyword evidence="2" id="KW-1185">Reference proteome</keyword>
<accession>A0A1W6WXL9</accession>
<proteinExistence type="predicted"/>
<evidence type="ECO:0000313" key="1">
    <source>
        <dbReference type="EMBL" id="ARP61325.1"/>
    </source>
</evidence>
<organism evidence="1 2">
    <name type="scientific">Bacillus thuringiensis</name>
    <dbReference type="NCBI Taxonomy" id="1428"/>
    <lineage>
        <taxon>Bacteria</taxon>
        <taxon>Bacillati</taxon>
        <taxon>Bacillota</taxon>
        <taxon>Bacilli</taxon>
        <taxon>Bacillales</taxon>
        <taxon>Bacillaceae</taxon>
        <taxon>Bacillus</taxon>
        <taxon>Bacillus cereus group</taxon>
    </lineage>
</organism>
<name>A0A1W6WXL9_BACTU</name>
<sequence length="82" mass="9749">MEFISKNVYLENNEKVLYKYFRLKGGVNLYCLFSKIQINWIFVMHLNSRCNMTFGFMSIENISITLQQDDLAGIYFIYSLNV</sequence>
<evidence type="ECO:0000313" key="2">
    <source>
        <dbReference type="Proteomes" id="UP000194143"/>
    </source>
</evidence>
<protein>
    <submittedName>
        <fullName evidence="1">Uncharacterized protein</fullName>
    </submittedName>
</protein>
<gene>
    <name evidence="1" type="ORF">CAB88_30370</name>
</gene>
<dbReference type="Proteomes" id="UP000194143">
    <property type="component" value="Plasmid poh1"/>
</dbReference>
<dbReference type="EMBL" id="CP021062">
    <property type="protein sequence ID" value="ARP61325.1"/>
    <property type="molecule type" value="Genomic_DNA"/>
</dbReference>
<geneLocation type="plasmid" evidence="1 2">
    <name>poh1</name>
</geneLocation>
<keyword evidence="1" id="KW-0614">Plasmid</keyword>
<dbReference type="AlphaFoldDB" id="A0A1W6WXL9"/>
<reference evidence="1 2" key="1">
    <citation type="submission" date="2017-04" db="EMBL/GenBank/DDBJ databases">
        <title>Complete Genome Sequence of Bacillus thuringiensis type Strain ATCC 10792.</title>
        <authorList>
            <person name="Oh D.-H."/>
            <person name="Park B.-J."/>
            <person name="Shuai W."/>
            <person name="Chelliah R."/>
        </authorList>
    </citation>
    <scope>NUCLEOTIDE SEQUENCE [LARGE SCALE GENOMIC DNA]</scope>
    <source>
        <strain evidence="1 2">ATCC 10792</strain>
        <plasmid evidence="1 2">poh1</plasmid>
    </source>
</reference>